<organism evidence="1 2">
    <name type="scientific">Marchantia polymorpha subsp. ruderalis</name>
    <dbReference type="NCBI Taxonomy" id="1480154"/>
    <lineage>
        <taxon>Eukaryota</taxon>
        <taxon>Viridiplantae</taxon>
        <taxon>Streptophyta</taxon>
        <taxon>Embryophyta</taxon>
        <taxon>Marchantiophyta</taxon>
        <taxon>Marchantiopsida</taxon>
        <taxon>Marchantiidae</taxon>
        <taxon>Marchantiales</taxon>
        <taxon>Marchantiaceae</taxon>
        <taxon>Marchantia</taxon>
    </lineage>
</organism>
<gene>
    <name evidence="1" type="ORF">AXG93_1247s1230</name>
</gene>
<evidence type="ECO:0000313" key="1">
    <source>
        <dbReference type="EMBL" id="OAE34550.1"/>
    </source>
</evidence>
<reference evidence="1" key="1">
    <citation type="submission" date="2016-03" db="EMBL/GenBank/DDBJ databases">
        <title>Mechanisms controlling the formation of the plant cell surface in tip-growing cells are functionally conserved among land plants.</title>
        <authorList>
            <person name="Honkanen S."/>
            <person name="Jones V.A."/>
            <person name="Morieri G."/>
            <person name="Champion C."/>
            <person name="Hetherington A.J."/>
            <person name="Kelly S."/>
            <person name="Saint-Marcoux D."/>
            <person name="Proust H."/>
            <person name="Prescott H."/>
            <person name="Dolan L."/>
        </authorList>
    </citation>
    <scope>NUCLEOTIDE SEQUENCE [LARGE SCALE GENOMIC DNA]</scope>
    <source>
        <tissue evidence="1">Whole gametophyte</tissue>
    </source>
</reference>
<accession>A0A176WN31</accession>
<protein>
    <submittedName>
        <fullName evidence="1">Uncharacterized protein</fullName>
    </submittedName>
</protein>
<evidence type="ECO:0000313" key="2">
    <source>
        <dbReference type="Proteomes" id="UP000077202"/>
    </source>
</evidence>
<dbReference type="Proteomes" id="UP000077202">
    <property type="component" value="Unassembled WGS sequence"/>
</dbReference>
<proteinExistence type="predicted"/>
<keyword evidence="2" id="KW-1185">Reference proteome</keyword>
<name>A0A176WN31_MARPO</name>
<dbReference type="EMBL" id="LVLJ01000388">
    <property type="protein sequence ID" value="OAE34550.1"/>
    <property type="molecule type" value="Genomic_DNA"/>
</dbReference>
<comment type="caution">
    <text evidence="1">The sequence shown here is derived from an EMBL/GenBank/DDBJ whole genome shotgun (WGS) entry which is preliminary data.</text>
</comment>
<dbReference type="AlphaFoldDB" id="A0A176WN31"/>
<sequence>MNFLITLSHELGLSRPAGDNPITSTTLVVEVDVSEGTSDNAINALGDRLMRPLATWSLRFARASVNLLYRSEHEARGRFFNSSNGCMVYVKHLKAQIIQDQLIQELEGKEAILGSDIAEKKVRFLQAYDPGPHSEDFRGDVTFVGSDMVSVFAHRFIMVITALAFAGL</sequence>